<evidence type="ECO:0000313" key="2">
    <source>
        <dbReference type="EMBL" id="OBV41668.1"/>
    </source>
</evidence>
<dbReference type="AlphaFoldDB" id="A0A1A7CBI5"/>
<name>A0A1A7CBI5_9BURK</name>
<evidence type="ECO:0000313" key="3">
    <source>
        <dbReference type="Proteomes" id="UP000092713"/>
    </source>
</evidence>
<accession>A0A1A7CBI5</accession>
<gene>
    <name evidence="2" type="ORF">ASR47_10423</name>
</gene>
<evidence type="ECO:0000256" key="1">
    <source>
        <dbReference type="SAM" id="MobiDB-lite"/>
    </source>
</evidence>
<proteinExistence type="predicted"/>
<feature type="region of interest" description="Disordered" evidence="1">
    <location>
        <begin position="164"/>
        <end position="187"/>
    </location>
</feature>
<sequence>MPTRGPRLCSRLSAAAAISRRRRISHSSVRTSAESLRPWISFSCSMLSGARILLIAGPYRTFISFHVSSAMDGSSSSSARKTSRIIPASSSVGPRLRSNWSALDTIARRRIISRSTARMSRESLRSRISTNSTVVRGFRNLLMTALVERSWYRLQALAVPDPAHKATTAQTRPPYPLHSLSARSPPG</sequence>
<protein>
    <submittedName>
        <fullName evidence="2">Uncharacterized protein</fullName>
    </submittedName>
</protein>
<comment type="caution">
    <text evidence="2">The sequence shown here is derived from an EMBL/GenBank/DDBJ whole genome shotgun (WGS) entry which is preliminary data.</text>
</comment>
<dbReference type="Proteomes" id="UP000092713">
    <property type="component" value="Unassembled WGS sequence"/>
</dbReference>
<dbReference type="EMBL" id="LOCQ01000021">
    <property type="protein sequence ID" value="OBV41668.1"/>
    <property type="molecule type" value="Genomic_DNA"/>
</dbReference>
<keyword evidence="3" id="KW-1185">Reference proteome</keyword>
<reference evidence="2 3" key="1">
    <citation type="submission" date="2016-04" db="EMBL/GenBank/DDBJ databases">
        <title>Draft genome sequence of Janthinobacterium psychrotolerans sp. nov., isolated from freshwater sediments in Denmark.</title>
        <authorList>
            <person name="Gong X."/>
            <person name="Skrivergaard S."/>
            <person name="Korsgaard B.S."/>
            <person name="Schreiber L."/>
            <person name="Marshall I.P."/>
            <person name="Finster K."/>
            <person name="Schramm A."/>
        </authorList>
    </citation>
    <scope>NUCLEOTIDE SEQUENCE [LARGE SCALE GENOMIC DNA]</scope>
    <source>
        <strain evidence="2 3">S3-2</strain>
    </source>
</reference>
<organism evidence="2 3">
    <name type="scientific">Janthinobacterium psychrotolerans</name>
    <dbReference type="NCBI Taxonomy" id="1747903"/>
    <lineage>
        <taxon>Bacteria</taxon>
        <taxon>Pseudomonadati</taxon>
        <taxon>Pseudomonadota</taxon>
        <taxon>Betaproteobacteria</taxon>
        <taxon>Burkholderiales</taxon>
        <taxon>Oxalobacteraceae</taxon>
        <taxon>Janthinobacterium</taxon>
    </lineage>
</organism>